<evidence type="ECO:0000313" key="2">
    <source>
        <dbReference type="EMBL" id="QHU26800.1"/>
    </source>
</evidence>
<proteinExistence type="predicted"/>
<organism evidence="2">
    <name type="scientific">viral metagenome</name>
    <dbReference type="NCBI Taxonomy" id="1070528"/>
    <lineage>
        <taxon>unclassified sequences</taxon>
        <taxon>metagenomes</taxon>
        <taxon>organismal metagenomes</taxon>
    </lineage>
</organism>
<dbReference type="AlphaFoldDB" id="A0A6C0L933"/>
<accession>A0A6C0L933</accession>
<evidence type="ECO:0000256" key="1">
    <source>
        <dbReference type="SAM" id="Phobius"/>
    </source>
</evidence>
<keyword evidence="1" id="KW-0812">Transmembrane</keyword>
<keyword evidence="1" id="KW-0472">Membrane</keyword>
<protein>
    <submittedName>
        <fullName evidence="2">Uncharacterized protein</fullName>
    </submittedName>
</protein>
<name>A0A6C0L933_9ZZZZ</name>
<dbReference type="EMBL" id="MN740444">
    <property type="protein sequence ID" value="QHU26800.1"/>
    <property type="molecule type" value="Genomic_DNA"/>
</dbReference>
<reference evidence="2" key="1">
    <citation type="journal article" date="2020" name="Nature">
        <title>Giant virus diversity and host interactions through global metagenomics.</title>
        <authorList>
            <person name="Schulz F."/>
            <person name="Roux S."/>
            <person name="Paez-Espino D."/>
            <person name="Jungbluth S."/>
            <person name="Walsh D.A."/>
            <person name="Denef V.J."/>
            <person name="McMahon K.D."/>
            <person name="Konstantinidis K.T."/>
            <person name="Eloe-Fadrosh E.A."/>
            <person name="Kyrpides N.C."/>
            <person name="Woyke T."/>
        </authorList>
    </citation>
    <scope>NUCLEOTIDE SEQUENCE</scope>
    <source>
        <strain evidence="2">GVMAG-M-3300027759-42</strain>
    </source>
</reference>
<feature type="transmembrane region" description="Helical" evidence="1">
    <location>
        <begin position="123"/>
        <end position="142"/>
    </location>
</feature>
<sequence>MNFSSINSKPNNSSDYSAYSENFVVYEGFNDRGYKVGTTGNTILSDQVLPLSLIATDYSNKLKTVNQNYYDLSSNISSIKTIQNDISGNSYYDYNTPFVLEKPKTLLDGLVYDNNLLTVQENAMYVLGTIAAATLIVFAIVIGKE</sequence>
<keyword evidence="1" id="KW-1133">Transmembrane helix</keyword>